<keyword evidence="2" id="KW-1133">Transmembrane helix</keyword>
<feature type="region of interest" description="Disordered" evidence="1">
    <location>
        <begin position="455"/>
        <end position="557"/>
    </location>
</feature>
<keyword evidence="2" id="KW-0812">Transmembrane</keyword>
<dbReference type="EMBL" id="JAWRVE010000014">
    <property type="protein sequence ID" value="KAL1877465.1"/>
    <property type="molecule type" value="Genomic_DNA"/>
</dbReference>
<dbReference type="Pfam" id="PF14378">
    <property type="entry name" value="PAP2_3"/>
    <property type="match status" value="1"/>
</dbReference>
<dbReference type="InterPro" id="IPR013154">
    <property type="entry name" value="ADH-like_N"/>
</dbReference>
<dbReference type="PANTHER" id="PTHR11695:SF294">
    <property type="entry name" value="RETICULON-4-INTERACTING PROTEIN 1, MITOCHONDRIAL"/>
    <property type="match status" value="1"/>
</dbReference>
<feature type="transmembrane region" description="Helical" evidence="2">
    <location>
        <begin position="296"/>
        <end position="316"/>
    </location>
</feature>
<reference evidence="4 5" key="1">
    <citation type="journal article" date="2024" name="IMA Fungus">
        <title>IMA Genome - F19 : A genome assembly and annotation guide to empower mycologists, including annotated draft genome sequences of Ceratocystis pirilliformis, Diaporthe australafricana, Fusarium ophioides, Paecilomyces lecythidis, and Sporothrix stenoceras.</title>
        <authorList>
            <person name="Aylward J."/>
            <person name="Wilson A.M."/>
            <person name="Visagie C.M."/>
            <person name="Spraker J."/>
            <person name="Barnes I."/>
            <person name="Buitendag C."/>
            <person name="Ceriani C."/>
            <person name="Del Mar Angel L."/>
            <person name="du Plessis D."/>
            <person name="Fuchs T."/>
            <person name="Gasser K."/>
            <person name="Kramer D."/>
            <person name="Li W."/>
            <person name="Munsamy K."/>
            <person name="Piso A."/>
            <person name="Price J.L."/>
            <person name="Sonnekus B."/>
            <person name="Thomas C."/>
            <person name="van der Nest A."/>
            <person name="van Dijk A."/>
            <person name="van Heerden A."/>
            <person name="van Vuuren N."/>
            <person name="Yilmaz N."/>
            <person name="Duong T.A."/>
            <person name="van der Merwe N.A."/>
            <person name="Wingfield M.J."/>
            <person name="Wingfield B.D."/>
        </authorList>
    </citation>
    <scope>NUCLEOTIDE SEQUENCE [LARGE SCALE GENOMIC DNA]</scope>
    <source>
        <strain evidence="4 5">CMW 18300</strain>
    </source>
</reference>
<dbReference type="Gene3D" id="3.90.180.10">
    <property type="entry name" value="Medium-chain alcohol dehydrogenases, catalytic domain"/>
    <property type="match status" value="1"/>
</dbReference>
<feature type="region of interest" description="Disordered" evidence="1">
    <location>
        <begin position="629"/>
        <end position="656"/>
    </location>
</feature>
<dbReference type="SMART" id="SM00829">
    <property type="entry name" value="PKS_ER"/>
    <property type="match status" value="1"/>
</dbReference>
<feature type="transmembrane region" description="Helical" evidence="2">
    <location>
        <begin position="366"/>
        <end position="388"/>
    </location>
</feature>
<keyword evidence="5" id="KW-1185">Reference proteome</keyword>
<dbReference type="InterPro" id="IPR036291">
    <property type="entry name" value="NAD(P)-bd_dom_sf"/>
</dbReference>
<dbReference type="CDD" id="cd08267">
    <property type="entry name" value="MDR1"/>
    <property type="match status" value="1"/>
</dbReference>
<feature type="compositionally biased region" description="Acidic residues" evidence="1">
    <location>
        <begin position="523"/>
        <end position="532"/>
    </location>
</feature>
<evidence type="ECO:0000259" key="3">
    <source>
        <dbReference type="SMART" id="SM00829"/>
    </source>
</evidence>
<dbReference type="Pfam" id="PF08240">
    <property type="entry name" value="ADH_N"/>
    <property type="match status" value="1"/>
</dbReference>
<keyword evidence="2" id="KW-0472">Membrane</keyword>
<proteinExistence type="predicted"/>
<dbReference type="SUPFAM" id="SSF50129">
    <property type="entry name" value="GroES-like"/>
    <property type="match status" value="1"/>
</dbReference>
<feature type="region of interest" description="Disordered" evidence="1">
    <location>
        <begin position="702"/>
        <end position="754"/>
    </location>
</feature>
<gene>
    <name evidence="4" type="ORF">Daus18300_002452</name>
</gene>
<dbReference type="Proteomes" id="UP001583177">
    <property type="component" value="Unassembled WGS sequence"/>
</dbReference>
<feature type="compositionally biased region" description="Low complexity" evidence="1">
    <location>
        <begin position="629"/>
        <end position="638"/>
    </location>
</feature>
<dbReference type="Pfam" id="PF13602">
    <property type="entry name" value="ADH_zinc_N_2"/>
    <property type="match status" value="1"/>
</dbReference>
<protein>
    <recommendedName>
        <fullName evidence="3">Enoyl reductase (ER) domain-containing protein</fullName>
    </recommendedName>
</protein>
<dbReference type="CDD" id="cd03386">
    <property type="entry name" value="PAP2_Aur1_like"/>
    <property type="match status" value="1"/>
</dbReference>
<feature type="domain" description="Enoyl reductase (ER)" evidence="3">
    <location>
        <begin position="795"/>
        <end position="1125"/>
    </location>
</feature>
<feature type="transmembrane region" description="Helical" evidence="2">
    <location>
        <begin position="21"/>
        <end position="38"/>
    </location>
</feature>
<evidence type="ECO:0000256" key="2">
    <source>
        <dbReference type="SAM" id="Phobius"/>
    </source>
</evidence>
<name>A0ABR3XNA4_9PEZI</name>
<accession>A0ABR3XNA4</accession>
<dbReference type="Gene3D" id="3.40.50.720">
    <property type="entry name" value="NAD(P)-binding Rossmann-like Domain"/>
    <property type="match status" value="1"/>
</dbReference>
<evidence type="ECO:0000313" key="5">
    <source>
        <dbReference type="Proteomes" id="UP001583177"/>
    </source>
</evidence>
<dbReference type="PANTHER" id="PTHR11695">
    <property type="entry name" value="ALCOHOL DEHYDROGENASE RELATED"/>
    <property type="match status" value="1"/>
</dbReference>
<sequence>MSAAGTPDDDWHPHVFRMPDWVEAFLIVTILFTSMWLTRTKNYSIFGNNQSYSPIIASPASGSPRTSIDSDPIPTHRTDYPTKTRRVFGIWTVRTPNSSRFARYYHSRLLQKFPFLVEMFYWLLQFFFYRMTAHMAALYYGGNKNLWDIAQNHGIALLELETAMFGRNSLTGTARWIEWNVQQWFLTGAKAGDFRGIFLTVLNRSYSLIHIPGTVGFIAFYYYVSPTFTRFANVRRTMTLLNLFAFTIFILYPCMPPRLLPPEYGFIDTVNGESATSVWQSGNFVNRLAAMPSMHFGYAFCIGLVFIYESAAFSGVKEIYRRYGKTRNPSQTWLPVPDTDEENLSNTSEVEVEQHSTSERSTASRIAFFAFGVWYPSWVLLTIVATANHYLMDAMVATLVVLMGFMCNRILLNFLPLEDLLLWAWRLEKPVPTTDLSPDSEDDYMHILEGFMDGNSPATRHRRQASAAYRGVETQNFRHSQQKHKPPPLRLQADSPTLGHWTQQQQQQQTPPSPIPTPYLLDDSGDDSDDDEFPIRPSAALLPHKQQEDKATPQPRKRLPDLLQDVLEIMNSITGQQSQLEEESMALQDMVELVVTMQEQADELMEYSDLVEEYVDLVNDEVTTTLAASSPSSAYSVDTVDDVREGGGAEEEDDGAFVEDPGVRELASRADSGVSVGDDTVTDCDDASLANERGQGNKRIVSNTRGKAKQVSREPPFRDSGVGLMSPDMASPKTTPTKPTPLKPEVDTSRPALSQHRRQIETAFFDTRILKMAASTEDAWPQTMRAWTYSNASVGLDNALQLQTSASPPPKTLLGKTSVLVHVSHASLNPADYKLPELGLLAKFVIPLPASPGMDYSGTVAAVGSDVKEFQLGQKVFGRVDPIKNRYGTLAEYIVAKDGEGIAAAPAGWEDKMDQLACVGTCGLTALQSIQPYVTGAAAKAEQVFINGGSGGTGTFGIQIAKALGLHVTVSCSAANAELCRGLGADEVIDYKEQDVSEVLKAKGKVFKLVVDNVGFTPPEQEDLYTAANTFLVDDGNFIQVGGGASASQVKAAVSRSFMPGFLGGGKRKFTMVMTKQSHEGLVKIGEWMKEGKVKGVIDEVFQYEDVPKAYAKLKTGRAKGKIVVAAAK</sequence>
<feature type="transmembrane region" description="Helical" evidence="2">
    <location>
        <begin position="109"/>
        <end position="129"/>
    </location>
</feature>
<feature type="region of interest" description="Disordered" evidence="1">
    <location>
        <begin position="331"/>
        <end position="356"/>
    </location>
</feature>
<evidence type="ECO:0000313" key="4">
    <source>
        <dbReference type="EMBL" id="KAL1877465.1"/>
    </source>
</evidence>
<evidence type="ECO:0000256" key="1">
    <source>
        <dbReference type="SAM" id="MobiDB-lite"/>
    </source>
</evidence>
<dbReference type="InterPro" id="IPR026841">
    <property type="entry name" value="Aur1/Ipt1"/>
</dbReference>
<dbReference type="SUPFAM" id="SSF51735">
    <property type="entry name" value="NAD(P)-binding Rossmann-fold domains"/>
    <property type="match status" value="1"/>
</dbReference>
<feature type="transmembrane region" description="Helical" evidence="2">
    <location>
        <begin position="205"/>
        <end position="224"/>
    </location>
</feature>
<organism evidence="4 5">
    <name type="scientific">Diaporthe australafricana</name>
    <dbReference type="NCBI Taxonomy" id="127596"/>
    <lineage>
        <taxon>Eukaryota</taxon>
        <taxon>Fungi</taxon>
        <taxon>Dikarya</taxon>
        <taxon>Ascomycota</taxon>
        <taxon>Pezizomycotina</taxon>
        <taxon>Sordariomycetes</taxon>
        <taxon>Sordariomycetidae</taxon>
        <taxon>Diaporthales</taxon>
        <taxon>Diaporthaceae</taxon>
        <taxon>Diaporthe</taxon>
    </lineage>
</organism>
<dbReference type="InterPro" id="IPR050700">
    <property type="entry name" value="YIM1/Zinc_Alcohol_DH_Fams"/>
</dbReference>
<comment type="caution">
    <text evidence="4">The sequence shown here is derived from an EMBL/GenBank/DDBJ whole genome shotgun (WGS) entry which is preliminary data.</text>
</comment>
<dbReference type="InterPro" id="IPR020843">
    <property type="entry name" value="ER"/>
</dbReference>
<feature type="transmembrane region" description="Helical" evidence="2">
    <location>
        <begin position="236"/>
        <end position="252"/>
    </location>
</feature>
<dbReference type="InterPro" id="IPR011032">
    <property type="entry name" value="GroES-like_sf"/>
</dbReference>